<sequence>MVTDKQVEEVRKHYPMVEDWSMVVARKEDDCMVVNDVVPFVLAGYKHVAYEMDDLVVLCSEPIGLTWEDVRFLKNHKGSVSCEEIGYEDRAMVYHVDLG</sequence>
<protein>
    <submittedName>
        <fullName evidence="1">Uncharacterized protein</fullName>
    </submittedName>
</protein>
<accession>A0AAU8BDW8</accession>
<evidence type="ECO:0000313" key="1">
    <source>
        <dbReference type="EMBL" id="XCD09561.1"/>
    </source>
</evidence>
<organism evidence="1">
    <name type="scientific">Bacillus phage Adastra</name>
    <dbReference type="NCBI Taxonomy" id="3143958"/>
    <lineage>
        <taxon>Viruses</taxon>
        <taxon>Duplodnaviria</taxon>
        <taxon>Heunggongvirae</taxon>
        <taxon>Uroviricota</taxon>
        <taxon>Caudoviricetes</taxon>
        <taxon>Herelleviridae</taxon>
        <taxon>Spounavirinae</taxon>
        <taxon>Okubovirus</taxon>
    </lineage>
</organism>
<proteinExistence type="predicted"/>
<dbReference type="EMBL" id="PP819608">
    <property type="protein sequence ID" value="XCD09561.1"/>
    <property type="molecule type" value="Genomic_DNA"/>
</dbReference>
<gene>
    <name evidence="1" type="ORF">Adastra013</name>
</gene>
<reference evidence="1" key="1">
    <citation type="submission" date="2024-05" db="EMBL/GenBank/DDBJ databases">
        <authorList>
            <person name="Herbig A.F."/>
            <person name="Pendergrass E.L."/>
        </authorList>
    </citation>
    <scope>NUCLEOTIDE SEQUENCE</scope>
</reference>
<name>A0AAU8BDW8_9CAUD</name>